<gene>
    <name evidence="1" type="ORF">FNF29_06036</name>
</gene>
<evidence type="ECO:0000313" key="1">
    <source>
        <dbReference type="EMBL" id="KAA0149331.1"/>
    </source>
</evidence>
<dbReference type="EMBL" id="VLTN01000044">
    <property type="protein sequence ID" value="KAA0149331.1"/>
    <property type="molecule type" value="Genomic_DNA"/>
</dbReference>
<dbReference type="AlphaFoldDB" id="A0A5A8CC00"/>
<name>A0A5A8CC00_CAFRO</name>
<dbReference type="Proteomes" id="UP000323011">
    <property type="component" value="Unassembled WGS sequence"/>
</dbReference>
<accession>A0A5A8CC00</accession>
<evidence type="ECO:0000313" key="2">
    <source>
        <dbReference type="Proteomes" id="UP000323011"/>
    </source>
</evidence>
<organism evidence="1 2">
    <name type="scientific">Cafeteria roenbergensis</name>
    <name type="common">Marine flagellate</name>
    <dbReference type="NCBI Taxonomy" id="33653"/>
    <lineage>
        <taxon>Eukaryota</taxon>
        <taxon>Sar</taxon>
        <taxon>Stramenopiles</taxon>
        <taxon>Bigyra</taxon>
        <taxon>Opalozoa</taxon>
        <taxon>Bicosoecida</taxon>
        <taxon>Cafeteriaceae</taxon>
        <taxon>Cafeteria</taxon>
    </lineage>
</organism>
<sequence length="349" mass="37504">MASRVGDSERHADAPEADCAWHAHNASRLANMVALGEGIVVTETWWTPTTYPTPCCSEAHEFKVRLESSRQWGKWAEAHGPSEESYGLWTVPSADVSVNTHGDFSEGSSVSMYQLMFSDANVVPGVDDGPTRKPPSVTSRGVYVTYGPVGLAPSLAQAGPDQYTPLMDRPHQMLALSMTELLRFGVLELPDQGPTGYSQPVQAPGSVRLQLSSSSKTARNATAMRLAARLAHASALIMDGDGVHTRCTFDRSSSRGTLRPPWVGDSPGASLHARGCFGGHNSTCDLQVAPCPFTASLLRPDVGSPRVRNQLMRTVVGSFPVTSNTTLQSAGWQVGFESVVAFHKPSRQR</sequence>
<comment type="caution">
    <text evidence="1">The sequence shown here is derived from an EMBL/GenBank/DDBJ whole genome shotgun (WGS) entry which is preliminary data.</text>
</comment>
<proteinExistence type="predicted"/>
<keyword evidence="2" id="KW-1185">Reference proteome</keyword>
<protein>
    <submittedName>
        <fullName evidence="1">Uncharacterized protein</fullName>
    </submittedName>
</protein>
<reference evidence="1 2" key="1">
    <citation type="submission" date="2019-07" db="EMBL/GenBank/DDBJ databases">
        <title>Genomes of Cafeteria roenbergensis.</title>
        <authorList>
            <person name="Fischer M.G."/>
            <person name="Hackl T."/>
            <person name="Roman M."/>
        </authorList>
    </citation>
    <scope>NUCLEOTIDE SEQUENCE [LARGE SCALE GENOMIC DNA]</scope>
    <source>
        <strain evidence="1 2">BVI</strain>
    </source>
</reference>